<sequence>DPGRHAVGLRHHRPGRCRLRVLDAPPAPSSDARPAAGGARHMAAHPLAVAGGLALARVARLRPSPLAM</sequence>
<feature type="non-terminal residue" evidence="2">
    <location>
        <position position="68"/>
    </location>
</feature>
<gene>
    <name evidence="2" type="ORF">AVDCRST_MAG50-802</name>
</gene>
<evidence type="ECO:0000313" key="2">
    <source>
        <dbReference type="EMBL" id="CAA9225260.1"/>
    </source>
</evidence>
<feature type="non-terminal residue" evidence="2">
    <location>
        <position position="1"/>
    </location>
</feature>
<feature type="compositionally biased region" description="Low complexity" evidence="1">
    <location>
        <begin position="29"/>
        <end position="39"/>
    </location>
</feature>
<dbReference type="EMBL" id="CADCTF010000040">
    <property type="protein sequence ID" value="CAA9225260.1"/>
    <property type="molecule type" value="Genomic_DNA"/>
</dbReference>
<organism evidence="2">
    <name type="scientific">uncultured Acidimicrobiales bacterium</name>
    <dbReference type="NCBI Taxonomy" id="310071"/>
    <lineage>
        <taxon>Bacteria</taxon>
        <taxon>Bacillati</taxon>
        <taxon>Actinomycetota</taxon>
        <taxon>Acidimicrobiia</taxon>
        <taxon>Acidimicrobiales</taxon>
        <taxon>environmental samples</taxon>
    </lineage>
</organism>
<feature type="region of interest" description="Disordered" evidence="1">
    <location>
        <begin position="20"/>
        <end position="39"/>
    </location>
</feature>
<dbReference type="AlphaFoldDB" id="A0A6J4HI07"/>
<reference evidence="2" key="1">
    <citation type="submission" date="2020-02" db="EMBL/GenBank/DDBJ databases">
        <authorList>
            <person name="Meier V. D."/>
        </authorList>
    </citation>
    <scope>NUCLEOTIDE SEQUENCE</scope>
    <source>
        <strain evidence="2">AVDCRST_MAG50</strain>
    </source>
</reference>
<protein>
    <submittedName>
        <fullName evidence="2">Uncharacterized protein</fullName>
    </submittedName>
</protein>
<name>A0A6J4HI07_9ACTN</name>
<evidence type="ECO:0000256" key="1">
    <source>
        <dbReference type="SAM" id="MobiDB-lite"/>
    </source>
</evidence>
<proteinExistence type="predicted"/>
<accession>A0A6J4HI07</accession>